<comment type="caution">
    <text evidence="2">The sequence shown here is derived from an EMBL/GenBank/DDBJ whole genome shotgun (WGS) entry which is preliminary data.</text>
</comment>
<name>A0A5B2VIF3_9HYPH</name>
<accession>A0A5B2VIF3</accession>
<dbReference type="PANTHER" id="PTHR36505:SF1">
    <property type="entry name" value="BLR1072 PROTEIN"/>
    <property type="match status" value="1"/>
</dbReference>
<evidence type="ECO:0000259" key="1">
    <source>
        <dbReference type="Pfam" id="PF05239"/>
    </source>
</evidence>
<dbReference type="Proteomes" id="UP000323142">
    <property type="component" value="Unassembled WGS sequence"/>
</dbReference>
<dbReference type="SUPFAM" id="SSF50346">
    <property type="entry name" value="PRC-barrel domain"/>
    <property type="match status" value="1"/>
</dbReference>
<keyword evidence="3" id="KW-1185">Reference proteome</keyword>
<dbReference type="InterPro" id="IPR011033">
    <property type="entry name" value="PRC_barrel-like_sf"/>
</dbReference>
<proteinExistence type="predicted"/>
<evidence type="ECO:0000313" key="3">
    <source>
        <dbReference type="Proteomes" id="UP000323142"/>
    </source>
</evidence>
<evidence type="ECO:0000313" key="2">
    <source>
        <dbReference type="EMBL" id="KAA2238099.1"/>
    </source>
</evidence>
<gene>
    <name evidence="2" type="ORF">F0L46_07190</name>
</gene>
<sequence length="109" mass="11896">MIASSKVEGTAVYNRQGEKLGEVYNFMVGKRSGRVAYAVMSFGGFLGIGQKYHAVPWDTLTYDKGKGGYVIDANRDRLMGAPSYGAGEDPFSQPGYGRHVEDYWAAGMI</sequence>
<dbReference type="PANTHER" id="PTHR36505">
    <property type="entry name" value="BLR1072 PROTEIN"/>
    <property type="match status" value="1"/>
</dbReference>
<reference evidence="2 3" key="2">
    <citation type="submission" date="2019-09" db="EMBL/GenBank/DDBJ databases">
        <authorList>
            <person name="Jin C."/>
        </authorList>
    </citation>
    <scope>NUCLEOTIDE SEQUENCE [LARGE SCALE GENOMIC DNA]</scope>
    <source>
        <strain evidence="2 3">BN140002</strain>
    </source>
</reference>
<dbReference type="EMBL" id="VUOA01000016">
    <property type="protein sequence ID" value="KAA2238099.1"/>
    <property type="molecule type" value="Genomic_DNA"/>
</dbReference>
<dbReference type="Gene3D" id="2.30.30.240">
    <property type="entry name" value="PRC-barrel domain"/>
    <property type="match status" value="1"/>
</dbReference>
<dbReference type="OrthoDB" id="7274881at2"/>
<organism evidence="2 3">
    <name type="scientific">Salinarimonas soli</name>
    <dbReference type="NCBI Taxonomy" id="1638099"/>
    <lineage>
        <taxon>Bacteria</taxon>
        <taxon>Pseudomonadati</taxon>
        <taxon>Pseudomonadota</taxon>
        <taxon>Alphaproteobacteria</taxon>
        <taxon>Hyphomicrobiales</taxon>
        <taxon>Salinarimonadaceae</taxon>
        <taxon>Salinarimonas</taxon>
    </lineage>
</organism>
<dbReference type="InterPro" id="IPR027275">
    <property type="entry name" value="PRC-brl_dom"/>
</dbReference>
<feature type="domain" description="PRC-barrel" evidence="1">
    <location>
        <begin position="2"/>
        <end position="77"/>
    </location>
</feature>
<dbReference type="Pfam" id="PF05239">
    <property type="entry name" value="PRC"/>
    <property type="match status" value="1"/>
</dbReference>
<reference evidence="2 3" key="1">
    <citation type="submission" date="2019-09" db="EMBL/GenBank/DDBJ databases">
        <title>Salinarimonas rosea gen. nov., sp. nov., a new member of the a-2 subgroup of the Proteobacteria.</title>
        <authorList>
            <person name="Liu J."/>
        </authorList>
    </citation>
    <scope>NUCLEOTIDE SEQUENCE [LARGE SCALE GENOMIC DNA]</scope>
    <source>
        <strain evidence="2 3">BN140002</strain>
    </source>
</reference>
<protein>
    <submittedName>
        <fullName evidence="2">PRC-barrel domain containing protein</fullName>
    </submittedName>
</protein>
<dbReference type="AlphaFoldDB" id="A0A5B2VIF3"/>